<organism evidence="2 3">
    <name type="scientific">Capnocytophaga granulosa</name>
    <dbReference type="NCBI Taxonomy" id="45242"/>
    <lineage>
        <taxon>Bacteria</taxon>
        <taxon>Pseudomonadati</taxon>
        <taxon>Bacteroidota</taxon>
        <taxon>Flavobacteriia</taxon>
        <taxon>Flavobacteriales</taxon>
        <taxon>Flavobacteriaceae</taxon>
        <taxon>Capnocytophaga</taxon>
    </lineage>
</organism>
<protein>
    <submittedName>
        <fullName evidence="2">ParE toxin of type II toxin-antitoxin system, parDE</fullName>
    </submittedName>
</protein>
<keyword evidence="3" id="KW-1185">Reference proteome</keyword>
<dbReference type="Proteomes" id="UP000182771">
    <property type="component" value="Unassembled WGS sequence"/>
</dbReference>
<dbReference type="AlphaFoldDB" id="A0A1H2T524"/>
<dbReference type="Pfam" id="PF05016">
    <property type="entry name" value="ParE_toxin"/>
    <property type="match status" value="1"/>
</dbReference>
<dbReference type="InterPro" id="IPR035093">
    <property type="entry name" value="RelE/ParE_toxin_dom_sf"/>
</dbReference>
<evidence type="ECO:0000313" key="3">
    <source>
        <dbReference type="Proteomes" id="UP000182771"/>
    </source>
</evidence>
<sequence length="99" mass="11780">MEEYNVILSSLANQEWVNVIDWYNSKKEGLGFEVFDEIDEYLVKLKSTPLIHRRIDGEIRISLTPRFHFAIFYIIVGNTIRVIGIRNQRENYSDVFNRL</sequence>
<name>A0A1H2T524_9FLAO</name>
<evidence type="ECO:0000256" key="1">
    <source>
        <dbReference type="ARBA" id="ARBA00022649"/>
    </source>
</evidence>
<dbReference type="InterPro" id="IPR007712">
    <property type="entry name" value="RelE/ParE_toxin"/>
</dbReference>
<dbReference type="RefSeq" id="WP_016420314.1">
    <property type="nucleotide sequence ID" value="NZ_CAUUXI010000040.1"/>
</dbReference>
<reference evidence="2 3" key="1">
    <citation type="submission" date="2016-10" db="EMBL/GenBank/DDBJ databases">
        <authorList>
            <person name="Varghese N."/>
            <person name="Submissions S."/>
        </authorList>
    </citation>
    <scope>NUCLEOTIDE SEQUENCE [LARGE SCALE GENOMIC DNA]</scope>
    <source>
        <strain evidence="2 3">DSM 11449</strain>
    </source>
</reference>
<proteinExistence type="predicted"/>
<dbReference type="OrthoDB" id="595476at2"/>
<accession>A0A1H2T524</accession>
<dbReference type="GeneID" id="85016184"/>
<keyword evidence="1" id="KW-1277">Toxin-antitoxin system</keyword>
<dbReference type="EMBL" id="FNND01000002">
    <property type="protein sequence ID" value="SDW38825.1"/>
    <property type="molecule type" value="Genomic_DNA"/>
</dbReference>
<dbReference type="Gene3D" id="3.30.2310.20">
    <property type="entry name" value="RelE-like"/>
    <property type="match status" value="1"/>
</dbReference>
<evidence type="ECO:0000313" key="2">
    <source>
        <dbReference type="EMBL" id="SDW38825.1"/>
    </source>
</evidence>
<gene>
    <name evidence="2" type="ORF">SAMN05444420_10285</name>
</gene>
<comment type="caution">
    <text evidence="2">The sequence shown here is derived from an EMBL/GenBank/DDBJ whole genome shotgun (WGS) entry which is preliminary data.</text>
</comment>